<dbReference type="GO" id="GO:0000155">
    <property type="term" value="F:phosphorelay sensor kinase activity"/>
    <property type="evidence" value="ECO:0007669"/>
    <property type="project" value="InterPro"/>
</dbReference>
<proteinExistence type="inferred from homology"/>
<evidence type="ECO:0000256" key="5">
    <source>
        <dbReference type="ARBA" id="ARBA00022679"/>
    </source>
</evidence>
<reference evidence="14 15" key="2">
    <citation type="journal article" date="2016" name="Int. J. Syst. Evol. Microbiol.">
        <title>Paenibacillus bovis sp. nov., isolated from raw yak (Bos grunniens) milk.</title>
        <authorList>
            <person name="Gao C."/>
            <person name="Han J."/>
            <person name="Liu Z."/>
            <person name="Xu X."/>
            <person name="Hang F."/>
            <person name="Wu Z."/>
        </authorList>
    </citation>
    <scope>NUCLEOTIDE SEQUENCE [LARGE SCALE GENOMIC DNA]</scope>
    <source>
        <strain evidence="14 15">BD3526</strain>
    </source>
</reference>
<dbReference type="EMBL" id="CP013023">
    <property type="protein sequence ID" value="ANF96239.1"/>
    <property type="molecule type" value="Genomic_DNA"/>
</dbReference>
<evidence type="ECO:0000256" key="3">
    <source>
        <dbReference type="ARBA" id="ARBA00012438"/>
    </source>
</evidence>
<dbReference type="InterPro" id="IPR004358">
    <property type="entry name" value="Sig_transdc_His_kin-like_C"/>
</dbReference>
<dbReference type="CDD" id="cd16922">
    <property type="entry name" value="HATPase_EvgS-ArcB-TorS-like"/>
    <property type="match status" value="1"/>
</dbReference>
<dbReference type="PANTHER" id="PTHR43047:SF78">
    <property type="entry name" value="SENSORY_REGULATORY PROTEIN RPFC"/>
    <property type="match status" value="1"/>
</dbReference>
<dbReference type="PROSITE" id="PS50109">
    <property type="entry name" value="HIS_KIN"/>
    <property type="match status" value="1"/>
</dbReference>
<evidence type="ECO:0000256" key="4">
    <source>
        <dbReference type="ARBA" id="ARBA00022553"/>
    </source>
</evidence>
<evidence type="ECO:0000259" key="11">
    <source>
        <dbReference type="PROSITE" id="PS50109"/>
    </source>
</evidence>
<dbReference type="RefSeq" id="WP_060533919.1">
    <property type="nucleotide sequence ID" value="NZ_CP013023.1"/>
</dbReference>
<dbReference type="KEGG" id="pbv:AR543_09670"/>
<dbReference type="CDD" id="cd00130">
    <property type="entry name" value="PAS"/>
    <property type="match status" value="4"/>
</dbReference>
<organism evidence="14 15">
    <name type="scientific">Paenibacillus bovis</name>
    <dbReference type="NCBI Taxonomy" id="1616788"/>
    <lineage>
        <taxon>Bacteria</taxon>
        <taxon>Bacillati</taxon>
        <taxon>Bacillota</taxon>
        <taxon>Bacilli</taxon>
        <taxon>Bacillales</taxon>
        <taxon>Paenibacillaceae</taxon>
        <taxon>Paenibacillus</taxon>
    </lineage>
</organism>
<keyword evidence="6" id="KW-0547">Nucleotide-binding</keyword>
<sequence>MDNHEYDVLQNLIAENGVYRPLFEHHPDAIYVMDLDGNYIYTNPAVLRMSGYSLEELRYIDKRLIFGEARLHFRSPYFQQVLQGGSVQYETEIYHKDGHAIYLDVTYAPVMKEEQVIGIFGAAKDITSRKQANEQLMASEERLALAQDIAGFGCWEWNLDTQELTCTDKFFEILRLGHDSPQIMYRRFLSQVHPEDRTLVSESFRKALDEGHIHVECRLTGQHHEVRNVSIRGRMVEVVPGESQRVLGTIQDVTEQRLMENLIRESERQYRMLSDTTMDLISTHTADAALNFLFASPSLKKLLGYEVEEILGTSASSYYHPEDYEVVQIYLQSILYSQEQHTVSFRFRHKQGHYVWLETSGTYTPSKMEGISGTVVAVSRDVSDRKFAEQQLLESEQRYKSLVEYNPSGVYSFDLEGRLFNLNPVAEIQSGYTTDRLQQTHFTNLIDEDYQTAAQEHFNKARMGMPQNYDTVLVHSSGNRMEVNFTNVPIIVGGQVTGVFGIATDVTENKRYLEQIQAISEEYNLILSSVSEGIFGMDTHGRGIFINAAAARMLQLPREQFIGVPVQQSLVQARADGEAYAAGQNPVALTMSDGISRRVTEDVFFRRDGSSFFVSYQTNALYDREQIIGVVVVFSDRTNEKAILEAKESAERAAYAKSQFISLISHELRTPMNAIIGMSELVQDSPLNEDQQFYMEIIRQNSEELMRMMDDVTDVHRLENGNIKLEERTFDLHELVESVYELFLPVAQEKQLALEKRVDQEVPRQARGDMMRIKQVLVNIIGNALKFTDRGTVEIIVGVSHISREHGMLIHFRIIDTGIGIPADRLGELFQSFSQVHQVMNRQYGGTGLGLFISKNLIELMNGTIGVESREHVGSTFYFTIPLKLVDNEQ</sequence>
<evidence type="ECO:0000259" key="13">
    <source>
        <dbReference type="PROSITE" id="PS50113"/>
    </source>
</evidence>
<dbReference type="AlphaFoldDB" id="A0A172ZFD4"/>
<dbReference type="GO" id="GO:0006355">
    <property type="term" value="P:regulation of DNA-templated transcription"/>
    <property type="evidence" value="ECO:0007669"/>
    <property type="project" value="InterPro"/>
</dbReference>
<dbReference type="PANTHER" id="PTHR43047">
    <property type="entry name" value="TWO-COMPONENT HISTIDINE PROTEIN KINASE"/>
    <property type="match status" value="1"/>
</dbReference>
<feature type="domain" description="Histidine kinase" evidence="11">
    <location>
        <begin position="663"/>
        <end position="885"/>
    </location>
</feature>
<feature type="domain" description="PAS" evidence="12">
    <location>
        <begin position="519"/>
        <end position="563"/>
    </location>
</feature>
<dbReference type="InterPro" id="IPR000700">
    <property type="entry name" value="PAS-assoc_C"/>
</dbReference>
<gene>
    <name evidence="14" type="ORF">AR543_09670</name>
</gene>
<keyword evidence="4" id="KW-0597">Phosphoprotein</keyword>
<dbReference type="InterPro" id="IPR013655">
    <property type="entry name" value="PAS_fold_3"/>
</dbReference>
<reference evidence="15" key="1">
    <citation type="submission" date="2015-10" db="EMBL/GenBank/DDBJ databases">
        <title>Genome of Paenibacillus bovis sp. nov.</title>
        <authorList>
            <person name="Wu Z."/>
            <person name="Gao C."/>
            <person name="Liu Z."/>
            <person name="Zheng H."/>
        </authorList>
    </citation>
    <scope>NUCLEOTIDE SEQUENCE [LARGE SCALE GENOMIC DNA]</scope>
    <source>
        <strain evidence="15">BD3526</strain>
    </source>
</reference>
<keyword evidence="8" id="KW-0067">ATP-binding</keyword>
<dbReference type="GO" id="GO:0005524">
    <property type="term" value="F:ATP binding"/>
    <property type="evidence" value="ECO:0007669"/>
    <property type="project" value="UniProtKB-KW"/>
</dbReference>
<dbReference type="Pfam" id="PF13426">
    <property type="entry name" value="PAS_9"/>
    <property type="match status" value="1"/>
</dbReference>
<dbReference type="PRINTS" id="PR00344">
    <property type="entry name" value="BCTRLSENSOR"/>
</dbReference>
<dbReference type="SUPFAM" id="SSF55874">
    <property type="entry name" value="ATPase domain of HSP90 chaperone/DNA topoisomerase II/histidine kinase"/>
    <property type="match status" value="1"/>
</dbReference>
<keyword evidence="15" id="KW-1185">Reference proteome</keyword>
<keyword evidence="7" id="KW-0418">Kinase</keyword>
<dbReference type="InterPro" id="IPR013767">
    <property type="entry name" value="PAS_fold"/>
</dbReference>
<feature type="domain" description="PAS" evidence="12">
    <location>
        <begin position="395"/>
        <end position="465"/>
    </location>
</feature>
<evidence type="ECO:0000256" key="6">
    <source>
        <dbReference type="ARBA" id="ARBA00022741"/>
    </source>
</evidence>
<dbReference type="Gene3D" id="3.30.565.10">
    <property type="entry name" value="Histidine kinase-like ATPase, C-terminal domain"/>
    <property type="match status" value="1"/>
</dbReference>
<evidence type="ECO:0000256" key="10">
    <source>
        <dbReference type="ARBA" id="ARBA00074306"/>
    </source>
</evidence>
<dbReference type="InterPro" id="IPR001610">
    <property type="entry name" value="PAC"/>
</dbReference>
<evidence type="ECO:0000259" key="12">
    <source>
        <dbReference type="PROSITE" id="PS50112"/>
    </source>
</evidence>
<evidence type="ECO:0000256" key="7">
    <source>
        <dbReference type="ARBA" id="ARBA00022777"/>
    </source>
</evidence>
<dbReference type="InterPro" id="IPR003594">
    <property type="entry name" value="HATPase_dom"/>
</dbReference>
<dbReference type="Gene3D" id="3.30.450.20">
    <property type="entry name" value="PAS domain"/>
    <property type="match status" value="5"/>
</dbReference>
<dbReference type="SUPFAM" id="SSF47384">
    <property type="entry name" value="Homodimeric domain of signal transducing histidine kinase"/>
    <property type="match status" value="1"/>
</dbReference>
<keyword evidence="5" id="KW-0808">Transferase</keyword>
<feature type="domain" description="PAC" evidence="13">
    <location>
        <begin position="467"/>
        <end position="518"/>
    </location>
</feature>
<feature type="domain" description="PAC" evidence="13">
    <location>
        <begin position="341"/>
        <end position="394"/>
    </location>
</feature>
<evidence type="ECO:0000313" key="15">
    <source>
        <dbReference type="Proteomes" id="UP000078148"/>
    </source>
</evidence>
<dbReference type="InterPro" id="IPR013656">
    <property type="entry name" value="PAS_4"/>
</dbReference>
<dbReference type="Pfam" id="PF00512">
    <property type="entry name" value="HisKA"/>
    <property type="match status" value="1"/>
</dbReference>
<dbReference type="STRING" id="1616788.AR543_09670"/>
<evidence type="ECO:0000256" key="9">
    <source>
        <dbReference type="ARBA" id="ARBA00023012"/>
    </source>
</evidence>
<dbReference type="InterPro" id="IPR005467">
    <property type="entry name" value="His_kinase_dom"/>
</dbReference>
<dbReference type="InterPro" id="IPR003661">
    <property type="entry name" value="HisK_dim/P_dom"/>
</dbReference>
<evidence type="ECO:0000256" key="2">
    <source>
        <dbReference type="ARBA" id="ARBA00006402"/>
    </source>
</evidence>
<dbReference type="PROSITE" id="PS50113">
    <property type="entry name" value="PAC"/>
    <property type="match status" value="3"/>
</dbReference>
<name>A0A172ZFD4_9BACL</name>
<dbReference type="SMART" id="SM00388">
    <property type="entry name" value="HisKA"/>
    <property type="match status" value="1"/>
</dbReference>
<comment type="catalytic activity">
    <reaction evidence="1">
        <text>ATP + protein L-histidine = ADP + protein N-phospho-L-histidine.</text>
        <dbReference type="EC" id="2.7.13.3"/>
    </reaction>
</comment>
<dbReference type="PROSITE" id="PS50112">
    <property type="entry name" value="PAS"/>
    <property type="match status" value="5"/>
</dbReference>
<dbReference type="InterPro" id="IPR035965">
    <property type="entry name" value="PAS-like_dom_sf"/>
</dbReference>
<feature type="domain" description="PAC" evidence="13">
    <location>
        <begin position="87"/>
        <end position="138"/>
    </location>
</feature>
<evidence type="ECO:0000313" key="14">
    <source>
        <dbReference type="EMBL" id="ANF96239.1"/>
    </source>
</evidence>
<dbReference type="InterPro" id="IPR000014">
    <property type="entry name" value="PAS"/>
</dbReference>
<dbReference type="CDD" id="cd00082">
    <property type="entry name" value="HisKA"/>
    <property type="match status" value="1"/>
</dbReference>
<dbReference type="InterPro" id="IPR036097">
    <property type="entry name" value="HisK_dim/P_sf"/>
</dbReference>
<protein>
    <recommendedName>
        <fullName evidence="10">Circadian input-output histidine kinase CikA</fullName>
        <ecNumber evidence="3">2.7.13.3</ecNumber>
    </recommendedName>
</protein>
<dbReference type="SUPFAM" id="SSF55785">
    <property type="entry name" value="PYP-like sensor domain (PAS domain)"/>
    <property type="match status" value="5"/>
</dbReference>
<dbReference type="InterPro" id="IPR036890">
    <property type="entry name" value="HATPase_C_sf"/>
</dbReference>
<dbReference type="Gene3D" id="1.10.287.130">
    <property type="match status" value="1"/>
</dbReference>
<dbReference type="NCBIfam" id="TIGR00229">
    <property type="entry name" value="sensory_box"/>
    <property type="match status" value="4"/>
</dbReference>
<dbReference type="SMART" id="SM00086">
    <property type="entry name" value="PAC"/>
    <property type="match status" value="5"/>
</dbReference>
<dbReference type="EC" id="2.7.13.3" evidence="3"/>
<dbReference type="OrthoDB" id="9815750at2"/>
<dbReference type="Pfam" id="PF08447">
    <property type="entry name" value="PAS_3"/>
    <property type="match status" value="2"/>
</dbReference>
<feature type="domain" description="PAS" evidence="12">
    <location>
        <begin position="176"/>
        <end position="211"/>
    </location>
</feature>
<feature type="domain" description="PAS" evidence="12">
    <location>
        <begin position="15"/>
        <end position="57"/>
    </location>
</feature>
<keyword evidence="9" id="KW-0902">Two-component regulatory system</keyword>
<evidence type="ECO:0000256" key="8">
    <source>
        <dbReference type="ARBA" id="ARBA00022840"/>
    </source>
</evidence>
<dbReference type="SMART" id="SM00091">
    <property type="entry name" value="PAS"/>
    <property type="match status" value="5"/>
</dbReference>
<dbReference type="Pfam" id="PF08448">
    <property type="entry name" value="PAS_4"/>
    <property type="match status" value="1"/>
</dbReference>
<dbReference type="FunFam" id="3.30.565.10:FF:000010">
    <property type="entry name" value="Sensor histidine kinase RcsC"/>
    <property type="match status" value="1"/>
</dbReference>
<dbReference type="Pfam" id="PF02518">
    <property type="entry name" value="HATPase_c"/>
    <property type="match status" value="1"/>
</dbReference>
<dbReference type="SMART" id="SM00387">
    <property type="entry name" value="HATPase_c"/>
    <property type="match status" value="1"/>
</dbReference>
<dbReference type="Proteomes" id="UP000078148">
    <property type="component" value="Chromosome"/>
</dbReference>
<dbReference type="Pfam" id="PF00989">
    <property type="entry name" value="PAS"/>
    <property type="match status" value="1"/>
</dbReference>
<comment type="similarity">
    <text evidence="2">In the N-terminal section; belongs to the phytochrome family.</text>
</comment>
<evidence type="ECO:0000256" key="1">
    <source>
        <dbReference type="ARBA" id="ARBA00000085"/>
    </source>
</evidence>
<feature type="domain" description="PAS" evidence="12">
    <location>
        <begin position="266"/>
        <end position="338"/>
    </location>
</feature>
<accession>A0A172ZFD4</accession>